<feature type="compositionally biased region" description="Basic and acidic residues" evidence="1">
    <location>
        <begin position="46"/>
        <end position="57"/>
    </location>
</feature>
<dbReference type="Gene3D" id="2.20.160.10">
    <property type="entry name" value="titin domain like"/>
    <property type="match status" value="1"/>
</dbReference>
<organism evidence="2 3">
    <name type="scientific">Eleginops maclovinus</name>
    <name type="common">Patagonian blennie</name>
    <name type="synonym">Eleginus maclovinus</name>
    <dbReference type="NCBI Taxonomy" id="56733"/>
    <lineage>
        <taxon>Eukaryota</taxon>
        <taxon>Metazoa</taxon>
        <taxon>Chordata</taxon>
        <taxon>Craniata</taxon>
        <taxon>Vertebrata</taxon>
        <taxon>Euteleostomi</taxon>
        <taxon>Actinopterygii</taxon>
        <taxon>Neopterygii</taxon>
        <taxon>Teleostei</taxon>
        <taxon>Neoteleostei</taxon>
        <taxon>Acanthomorphata</taxon>
        <taxon>Eupercaria</taxon>
        <taxon>Perciformes</taxon>
        <taxon>Notothenioidei</taxon>
        <taxon>Eleginopidae</taxon>
        <taxon>Eleginops</taxon>
    </lineage>
</organism>
<dbReference type="Proteomes" id="UP001346869">
    <property type="component" value="Unassembled WGS sequence"/>
</dbReference>
<dbReference type="InterPro" id="IPR015667">
    <property type="entry name" value="Telethonin"/>
</dbReference>
<sequence>MCSAAGEGRAELECSVLEEDWQRGQRYMAQWHSVTLLPQHQQRPSVTEEEHSGKHGEARRLLQRFLSGAISRNYLHPKTQPTRRPHQSTFNPSATGPKVQQANIILYATTGAKSTA</sequence>
<dbReference type="InterPro" id="IPR023111">
    <property type="entry name" value="Titin-like_dom_sf"/>
</dbReference>
<dbReference type="Pfam" id="PF09470">
    <property type="entry name" value="Telethonin"/>
    <property type="match status" value="1"/>
</dbReference>
<feature type="compositionally biased region" description="Polar residues" evidence="1">
    <location>
        <begin position="87"/>
        <end position="97"/>
    </location>
</feature>
<comment type="caution">
    <text evidence="2">The sequence shown here is derived from an EMBL/GenBank/DDBJ whole genome shotgun (WGS) entry which is preliminary data.</text>
</comment>
<protein>
    <submittedName>
        <fullName evidence="2">Uncharacterized protein</fullName>
    </submittedName>
</protein>
<dbReference type="EMBL" id="JAUZQC010000022">
    <property type="protein sequence ID" value="KAK5850931.1"/>
    <property type="molecule type" value="Genomic_DNA"/>
</dbReference>
<feature type="region of interest" description="Disordered" evidence="1">
    <location>
        <begin position="74"/>
        <end position="97"/>
    </location>
</feature>
<evidence type="ECO:0000313" key="3">
    <source>
        <dbReference type="Proteomes" id="UP001346869"/>
    </source>
</evidence>
<dbReference type="AlphaFoldDB" id="A0AAN8A0M7"/>
<evidence type="ECO:0000313" key="2">
    <source>
        <dbReference type="EMBL" id="KAK5850931.1"/>
    </source>
</evidence>
<reference evidence="2 3" key="1">
    <citation type="journal article" date="2023" name="Genes (Basel)">
        <title>Chromosome-Level Genome Assembly and Circadian Gene Repertoire of the Patagonia Blennie Eleginops maclovinus-The Closest Ancestral Proxy of Antarctic Cryonotothenioids.</title>
        <authorList>
            <person name="Cheng C.C."/>
            <person name="Rivera-Colon A.G."/>
            <person name="Minhas B.F."/>
            <person name="Wilson L."/>
            <person name="Rayamajhi N."/>
            <person name="Vargas-Chacoff L."/>
            <person name="Catchen J.M."/>
        </authorList>
    </citation>
    <scope>NUCLEOTIDE SEQUENCE [LARGE SCALE GENOMIC DNA]</scope>
    <source>
        <strain evidence="2">JMC-PN-2008</strain>
    </source>
</reference>
<proteinExistence type="predicted"/>
<gene>
    <name evidence="2" type="ORF">PBY51_001766</name>
</gene>
<feature type="region of interest" description="Disordered" evidence="1">
    <location>
        <begin position="38"/>
        <end position="57"/>
    </location>
</feature>
<name>A0AAN8A0M7_ELEMC</name>
<evidence type="ECO:0000256" key="1">
    <source>
        <dbReference type="SAM" id="MobiDB-lite"/>
    </source>
</evidence>
<accession>A0AAN8A0M7</accession>
<keyword evidence="3" id="KW-1185">Reference proteome</keyword>
<reference evidence="2 3" key="2">
    <citation type="journal article" date="2023" name="Mol. Biol. Evol.">
        <title>Genomics of Secondarily Temperate Adaptation in the Only Non-Antarctic Icefish.</title>
        <authorList>
            <person name="Rivera-Colon A.G."/>
            <person name="Rayamajhi N."/>
            <person name="Minhas B.F."/>
            <person name="Madrigal G."/>
            <person name="Bilyk K.T."/>
            <person name="Yoon V."/>
            <person name="Hune M."/>
            <person name="Gregory S."/>
            <person name="Cheng C.H.C."/>
            <person name="Catchen J.M."/>
        </authorList>
    </citation>
    <scope>NUCLEOTIDE SEQUENCE [LARGE SCALE GENOMIC DNA]</scope>
    <source>
        <strain evidence="2">JMC-PN-2008</strain>
    </source>
</reference>